<proteinExistence type="predicted"/>
<evidence type="ECO:0000313" key="4">
    <source>
        <dbReference type="Proteomes" id="UP000321720"/>
    </source>
</evidence>
<evidence type="ECO:0000256" key="1">
    <source>
        <dbReference type="SAM" id="MobiDB-lite"/>
    </source>
</evidence>
<dbReference type="PROSITE" id="PS50943">
    <property type="entry name" value="HTH_CROC1"/>
    <property type="match status" value="1"/>
</dbReference>
<name>A0A511J9Z4_9CELL</name>
<dbReference type="SUPFAM" id="SSF47413">
    <property type="entry name" value="lambda repressor-like DNA-binding domains"/>
    <property type="match status" value="1"/>
</dbReference>
<evidence type="ECO:0000313" key="3">
    <source>
        <dbReference type="EMBL" id="GEL94816.1"/>
    </source>
</evidence>
<dbReference type="Gene3D" id="1.10.260.40">
    <property type="entry name" value="lambda repressor-like DNA-binding domains"/>
    <property type="match status" value="1"/>
</dbReference>
<dbReference type="RefSeq" id="WP_186812609.1">
    <property type="nucleotide sequence ID" value="NZ_BJWG01000005.1"/>
</dbReference>
<evidence type="ECO:0000259" key="2">
    <source>
        <dbReference type="PROSITE" id="PS50943"/>
    </source>
</evidence>
<dbReference type="Proteomes" id="UP000321720">
    <property type="component" value="Unassembled WGS sequence"/>
</dbReference>
<accession>A0A511J9Z4</accession>
<dbReference type="Pfam" id="PF01381">
    <property type="entry name" value="HTH_3"/>
    <property type="match status" value="1"/>
</dbReference>
<gene>
    <name evidence="3" type="ORF">CCO02nite_14740</name>
</gene>
<feature type="region of interest" description="Disordered" evidence="1">
    <location>
        <begin position="72"/>
        <end position="94"/>
    </location>
</feature>
<organism evidence="3 4">
    <name type="scientific">Cellulomonas composti</name>
    <dbReference type="NCBI Taxonomy" id="266130"/>
    <lineage>
        <taxon>Bacteria</taxon>
        <taxon>Bacillati</taxon>
        <taxon>Actinomycetota</taxon>
        <taxon>Actinomycetes</taxon>
        <taxon>Micrococcales</taxon>
        <taxon>Cellulomonadaceae</taxon>
        <taxon>Cellulomonas</taxon>
    </lineage>
</organism>
<dbReference type="SMART" id="SM00530">
    <property type="entry name" value="HTH_XRE"/>
    <property type="match status" value="1"/>
</dbReference>
<reference evidence="3 4" key="1">
    <citation type="submission" date="2019-07" db="EMBL/GenBank/DDBJ databases">
        <title>Whole genome shotgun sequence of Cellulomonas composti NBRC 100758.</title>
        <authorList>
            <person name="Hosoyama A."/>
            <person name="Uohara A."/>
            <person name="Ohji S."/>
            <person name="Ichikawa N."/>
        </authorList>
    </citation>
    <scope>NUCLEOTIDE SEQUENCE [LARGE SCALE GENOMIC DNA]</scope>
    <source>
        <strain evidence="3 4">NBRC 100758</strain>
    </source>
</reference>
<feature type="domain" description="HTH cro/C1-type" evidence="2">
    <location>
        <begin position="15"/>
        <end position="70"/>
    </location>
</feature>
<keyword evidence="4" id="KW-1185">Reference proteome</keyword>
<feature type="compositionally biased region" description="Basic residues" evidence="1">
    <location>
        <begin position="75"/>
        <end position="87"/>
    </location>
</feature>
<comment type="caution">
    <text evidence="3">The sequence shown here is derived from an EMBL/GenBank/DDBJ whole genome shotgun (WGS) entry which is preliminary data.</text>
</comment>
<protein>
    <recommendedName>
        <fullName evidence="2">HTH cro/C1-type domain-containing protein</fullName>
    </recommendedName>
</protein>
<dbReference type="EMBL" id="BJWG01000005">
    <property type="protein sequence ID" value="GEL94816.1"/>
    <property type="molecule type" value="Genomic_DNA"/>
</dbReference>
<dbReference type="InterPro" id="IPR010982">
    <property type="entry name" value="Lambda_DNA-bd_dom_sf"/>
</dbReference>
<dbReference type="CDD" id="cd00093">
    <property type="entry name" value="HTH_XRE"/>
    <property type="match status" value="1"/>
</dbReference>
<dbReference type="GO" id="GO:0003677">
    <property type="term" value="F:DNA binding"/>
    <property type="evidence" value="ECO:0007669"/>
    <property type="project" value="InterPro"/>
</dbReference>
<sequence>MGLTITDERQLGGAVRHERLARGLDQRDLAELAGVSTSSLRRLEAGQGSTVRTVLAVAGALDLCVALTGVEREPAHHRRRAPSRTRGRPALQRREERVSLELHRAVARRVRADGPEVREMAKANLEKVSRTVRGPQASAWVREWSEALEGPTGALIDLLVREDEHGVDMRQVSPFAGVLSAEDRVAAIRRAREW</sequence>
<dbReference type="AlphaFoldDB" id="A0A511J9Z4"/>
<dbReference type="InterPro" id="IPR001387">
    <property type="entry name" value="Cro/C1-type_HTH"/>
</dbReference>